<proteinExistence type="predicted"/>
<name>A0A131YJ21_RHIAP</name>
<dbReference type="InterPro" id="IPR012674">
    <property type="entry name" value="Calycin"/>
</dbReference>
<accession>A0A131YJ21</accession>
<dbReference type="EMBL" id="GEDV01010481">
    <property type="protein sequence ID" value="JAP78076.1"/>
    <property type="molecule type" value="Transcribed_RNA"/>
</dbReference>
<evidence type="ECO:0000313" key="1">
    <source>
        <dbReference type="EMBL" id="JAP78076.1"/>
    </source>
</evidence>
<sequence>MRMNLTKTCELSTMTGVKAQYLMLHYTWNTMVLSELFEEVGKQPNCSVWAKKPYIRKVDKSTRSYFTALCDEPHFIDYPSQCPLPDK</sequence>
<protein>
    <submittedName>
        <fullName evidence="1">Lipocalin</fullName>
    </submittedName>
</protein>
<dbReference type="Gene3D" id="2.40.128.20">
    <property type="match status" value="1"/>
</dbReference>
<organism evidence="1">
    <name type="scientific">Rhipicephalus appendiculatus</name>
    <name type="common">Brown ear tick</name>
    <dbReference type="NCBI Taxonomy" id="34631"/>
    <lineage>
        <taxon>Eukaryota</taxon>
        <taxon>Metazoa</taxon>
        <taxon>Ecdysozoa</taxon>
        <taxon>Arthropoda</taxon>
        <taxon>Chelicerata</taxon>
        <taxon>Arachnida</taxon>
        <taxon>Acari</taxon>
        <taxon>Parasitiformes</taxon>
        <taxon>Ixodida</taxon>
        <taxon>Ixodoidea</taxon>
        <taxon>Ixodidae</taxon>
        <taxon>Rhipicephalinae</taxon>
        <taxon>Rhipicephalus</taxon>
        <taxon>Rhipicephalus</taxon>
    </lineage>
</organism>
<dbReference type="AlphaFoldDB" id="A0A131YJ21"/>
<reference evidence="1" key="1">
    <citation type="journal article" date="2016" name="Ticks Tick Borne Dis.">
        <title>De novo assembly and annotation of the salivary gland transcriptome of Rhipicephalus appendiculatus male and female ticks during blood feeding.</title>
        <authorList>
            <person name="de Castro M.H."/>
            <person name="de Klerk D."/>
            <person name="Pienaar R."/>
            <person name="Latif A.A."/>
            <person name="Rees D.J."/>
            <person name="Mans B.J."/>
        </authorList>
    </citation>
    <scope>NUCLEOTIDE SEQUENCE</scope>
    <source>
        <tissue evidence="1">Salivary glands</tissue>
    </source>
</reference>